<dbReference type="InterPro" id="IPR014710">
    <property type="entry name" value="RmlC-like_jellyroll"/>
</dbReference>
<dbReference type="AlphaFoldDB" id="A0A1I6M7L7"/>
<evidence type="ECO:0000313" key="3">
    <source>
        <dbReference type="Proteomes" id="UP000199024"/>
    </source>
</evidence>
<keyword evidence="3" id="KW-1185">Reference proteome</keyword>
<dbReference type="RefSeq" id="WP_089838906.1">
    <property type="nucleotide sequence ID" value="NZ_FOZL01000001.1"/>
</dbReference>
<evidence type="ECO:0000313" key="2">
    <source>
        <dbReference type="EMBL" id="SFS11710.1"/>
    </source>
</evidence>
<sequence length="151" mass="16280">MNRRDLITSLSALALAPAAESQPLPNPSDPILGTPRVFLYEDLPTRKNPNGSESRQVTQGTFLTGEYVSIHESTIPVGATPNPLHQHRPSDILLIREGTVAFEHDGKSEKVGPGGVILATSMTAHTIRNIGNVPARYFVIGVSHESPKQLV</sequence>
<dbReference type="STRING" id="474950.SAMN05421771_2006"/>
<dbReference type="Proteomes" id="UP000199024">
    <property type="component" value="Unassembled WGS sequence"/>
</dbReference>
<reference evidence="2 3" key="1">
    <citation type="submission" date="2016-10" db="EMBL/GenBank/DDBJ databases">
        <authorList>
            <person name="de Groot N.N."/>
        </authorList>
    </citation>
    <scope>NUCLEOTIDE SEQUENCE [LARGE SCALE GENOMIC DNA]</scope>
    <source>
        <strain evidence="2 3">DSM 21001</strain>
    </source>
</reference>
<dbReference type="EMBL" id="FOZL01000001">
    <property type="protein sequence ID" value="SFS11710.1"/>
    <property type="molecule type" value="Genomic_DNA"/>
</dbReference>
<protein>
    <submittedName>
        <fullName evidence="2">Cupin domain-containing protein</fullName>
    </submittedName>
</protein>
<dbReference type="InterPro" id="IPR013096">
    <property type="entry name" value="Cupin_2"/>
</dbReference>
<dbReference type="SUPFAM" id="SSF51182">
    <property type="entry name" value="RmlC-like cupins"/>
    <property type="match status" value="1"/>
</dbReference>
<name>A0A1I6M7L7_9BACT</name>
<dbReference type="OrthoDB" id="120547at2"/>
<dbReference type="InterPro" id="IPR011051">
    <property type="entry name" value="RmlC_Cupin_sf"/>
</dbReference>
<feature type="domain" description="Cupin type-2" evidence="1">
    <location>
        <begin position="73"/>
        <end position="140"/>
    </location>
</feature>
<organism evidence="2 3">
    <name type="scientific">Granulicella pectinivorans</name>
    <dbReference type="NCBI Taxonomy" id="474950"/>
    <lineage>
        <taxon>Bacteria</taxon>
        <taxon>Pseudomonadati</taxon>
        <taxon>Acidobacteriota</taxon>
        <taxon>Terriglobia</taxon>
        <taxon>Terriglobales</taxon>
        <taxon>Acidobacteriaceae</taxon>
        <taxon>Granulicella</taxon>
    </lineage>
</organism>
<dbReference type="Pfam" id="PF07883">
    <property type="entry name" value="Cupin_2"/>
    <property type="match status" value="1"/>
</dbReference>
<proteinExistence type="predicted"/>
<evidence type="ECO:0000259" key="1">
    <source>
        <dbReference type="Pfam" id="PF07883"/>
    </source>
</evidence>
<dbReference type="Gene3D" id="2.60.120.10">
    <property type="entry name" value="Jelly Rolls"/>
    <property type="match status" value="1"/>
</dbReference>
<gene>
    <name evidence="2" type="ORF">SAMN05421771_2006</name>
</gene>
<accession>A0A1I6M7L7</accession>